<organism evidence="1 2">
    <name type="scientific">Musa troglodytarum</name>
    <name type="common">fe'i banana</name>
    <dbReference type="NCBI Taxonomy" id="320322"/>
    <lineage>
        <taxon>Eukaryota</taxon>
        <taxon>Viridiplantae</taxon>
        <taxon>Streptophyta</taxon>
        <taxon>Embryophyta</taxon>
        <taxon>Tracheophyta</taxon>
        <taxon>Spermatophyta</taxon>
        <taxon>Magnoliopsida</taxon>
        <taxon>Liliopsida</taxon>
        <taxon>Zingiberales</taxon>
        <taxon>Musaceae</taxon>
        <taxon>Musa</taxon>
    </lineage>
</organism>
<protein>
    <submittedName>
        <fullName evidence="1">Uncharacterized protein</fullName>
    </submittedName>
</protein>
<dbReference type="PANTHER" id="PTHR33168">
    <property type="entry name" value="STRESS INDUCED PROTEIN-RELATED"/>
    <property type="match status" value="1"/>
</dbReference>
<accession>A0A9E7EZM8</accession>
<sequence>MMAERSEASGRSRVPYDAHTYAQNFDEGSAWAEPENSSRSFSARFAVPSTMLLGPS</sequence>
<evidence type="ECO:0000313" key="2">
    <source>
        <dbReference type="Proteomes" id="UP001055439"/>
    </source>
</evidence>
<dbReference type="AlphaFoldDB" id="A0A9E7EZM8"/>
<dbReference type="EMBL" id="CP097504">
    <property type="protein sequence ID" value="URD86995.1"/>
    <property type="molecule type" value="Genomic_DNA"/>
</dbReference>
<keyword evidence="2" id="KW-1185">Reference proteome</keyword>
<dbReference type="Proteomes" id="UP001055439">
    <property type="component" value="Chromosome 2"/>
</dbReference>
<dbReference type="OrthoDB" id="1688035at2759"/>
<proteinExistence type="predicted"/>
<gene>
    <name evidence="1" type="ORF">MUK42_27614</name>
</gene>
<evidence type="ECO:0000313" key="1">
    <source>
        <dbReference type="EMBL" id="URD86995.1"/>
    </source>
</evidence>
<name>A0A9E7EZM8_9LILI</name>
<reference evidence="1" key="1">
    <citation type="submission" date="2022-05" db="EMBL/GenBank/DDBJ databases">
        <title>The Musa troglodytarum L. genome provides insights into the mechanism of non-climacteric behaviour and enrichment of carotenoids.</title>
        <authorList>
            <person name="Wang J."/>
        </authorList>
    </citation>
    <scope>NUCLEOTIDE SEQUENCE</scope>
    <source>
        <tissue evidence="1">Leaf</tissue>
    </source>
</reference>